<keyword evidence="2" id="KW-1185">Reference proteome</keyword>
<gene>
    <name evidence="1" type="ORF">NIES2135_64890</name>
</gene>
<dbReference type="EMBL" id="AP018205">
    <property type="protein sequence ID" value="BAY59612.1"/>
    <property type="molecule type" value="Genomic_DNA"/>
</dbReference>
<proteinExistence type="predicted"/>
<name>A0A1Z4JSB1_LEPBY</name>
<geneLocation type="plasmid" evidence="1">
    <name>plasmid2</name>
</geneLocation>
<evidence type="ECO:0000313" key="2">
    <source>
        <dbReference type="Proteomes" id="UP000217895"/>
    </source>
</evidence>
<protein>
    <submittedName>
        <fullName evidence="1">Uncharacterized protein</fullName>
    </submittedName>
</protein>
<evidence type="ECO:0000313" key="1">
    <source>
        <dbReference type="EMBL" id="BAY59612.1"/>
    </source>
</evidence>
<reference evidence="1 2" key="1">
    <citation type="submission" date="2017-06" db="EMBL/GenBank/DDBJ databases">
        <title>Genome sequencing of cyanobaciteial culture collection at National Institute for Environmental Studies (NIES).</title>
        <authorList>
            <person name="Hirose Y."/>
            <person name="Shimura Y."/>
            <person name="Fujisawa T."/>
            <person name="Nakamura Y."/>
            <person name="Kawachi M."/>
        </authorList>
    </citation>
    <scope>NUCLEOTIDE SEQUENCE [LARGE SCALE GENOMIC DNA]</scope>
    <source>
        <strain evidence="1 2">NIES-2135</strain>
        <plasmid evidence="2">Plasmid Plasmid2 dna</plasmid>
    </source>
</reference>
<keyword evidence="1" id="KW-0614">Plasmid</keyword>
<accession>A0A1Z4JSB1</accession>
<organism evidence="1 2">
    <name type="scientific">Leptolyngbya boryana NIES-2135</name>
    <dbReference type="NCBI Taxonomy" id="1973484"/>
    <lineage>
        <taxon>Bacteria</taxon>
        <taxon>Bacillati</taxon>
        <taxon>Cyanobacteriota</taxon>
        <taxon>Cyanophyceae</taxon>
        <taxon>Leptolyngbyales</taxon>
        <taxon>Leptolyngbyaceae</taxon>
        <taxon>Leptolyngbya group</taxon>
        <taxon>Leptolyngbya</taxon>
    </lineage>
</organism>
<dbReference type="Proteomes" id="UP000217895">
    <property type="component" value="Plasmid Plasmid2 dna"/>
</dbReference>
<dbReference type="AlphaFoldDB" id="A0A1Z4JSB1"/>
<sequence>MNEDEITIRHQVIKDAVKDAIAQALSRHRKLGES</sequence>